<organism evidence="1">
    <name type="scientific">viral metagenome</name>
    <dbReference type="NCBI Taxonomy" id="1070528"/>
    <lineage>
        <taxon>unclassified sequences</taxon>
        <taxon>metagenomes</taxon>
        <taxon>organismal metagenomes</taxon>
    </lineage>
</organism>
<name>A0A6C0JY50_9ZZZZ</name>
<sequence length="457" mass="53205">MTNYDLGLDAYIDRAVNEFLYGPQELYGRPNTSVFQEGIFKTKRGAYSWIKDRPGFSHECYITVGGRDYHPDMKYELDVNGQLVILYLWDFKEEWKSLPTKTFDSDYYNLLHYLNNSTRDEQREDLRRRMKEYDDVDTVVFGPLDKSQIDEYYRRIKNKHVSRLVWDTSTEFISASPMSSRIKSLMVDEISEESFDYIYTSEVEELTIGGEELYDLARNIPMMPRPGRRLELRTLVCQDNDTFNKVMYHLEPSELRSLYVRKVTRDTPFLKTLQNNIETLCVTNAMEYGSEEMEAVLGFKNLKHLILGSKRNYDVDDYIDNYNKCLNKLCKGLPRLETVGVSGIGILNSDAKAAGVPRLGVDRYLASDADKIKNNPKVKEYLESFEEVILDKCYLPFKYNKGYDAGRHHMMSELQGITIYDHFNIGNDREYYDKNTAKLTSILLPMTGVKGAHKVVR</sequence>
<evidence type="ECO:0000313" key="1">
    <source>
        <dbReference type="EMBL" id="QHU08664.1"/>
    </source>
</evidence>
<reference evidence="1" key="1">
    <citation type="journal article" date="2020" name="Nature">
        <title>Giant virus diversity and host interactions through global metagenomics.</title>
        <authorList>
            <person name="Schulz F."/>
            <person name="Roux S."/>
            <person name="Paez-Espino D."/>
            <person name="Jungbluth S."/>
            <person name="Walsh D.A."/>
            <person name="Denef V.J."/>
            <person name="McMahon K.D."/>
            <person name="Konstantinidis K.T."/>
            <person name="Eloe-Fadrosh E.A."/>
            <person name="Kyrpides N.C."/>
            <person name="Woyke T."/>
        </authorList>
    </citation>
    <scope>NUCLEOTIDE SEQUENCE</scope>
    <source>
        <strain evidence="1">GVMAG-S-1063924-116</strain>
    </source>
</reference>
<dbReference type="AlphaFoldDB" id="A0A6C0JY50"/>
<proteinExistence type="predicted"/>
<protein>
    <submittedName>
        <fullName evidence="1">Uncharacterized protein</fullName>
    </submittedName>
</protein>
<accession>A0A6C0JY50</accession>
<dbReference type="EMBL" id="MN740698">
    <property type="protein sequence ID" value="QHU08664.1"/>
    <property type="molecule type" value="Genomic_DNA"/>
</dbReference>